<dbReference type="Pfam" id="PF13351">
    <property type="entry name" value="DUF4099"/>
    <property type="match status" value="1"/>
</dbReference>
<feature type="region of interest" description="Disordered" evidence="1">
    <location>
        <begin position="1"/>
        <end position="20"/>
    </location>
</feature>
<feature type="region of interest" description="Disordered" evidence="1">
    <location>
        <begin position="442"/>
        <end position="498"/>
    </location>
</feature>
<evidence type="ECO:0000259" key="3">
    <source>
        <dbReference type="Pfam" id="PF13351"/>
    </source>
</evidence>
<dbReference type="InterPro" id="IPR025222">
    <property type="entry name" value="DUF3945"/>
</dbReference>
<dbReference type="Proteomes" id="UP000603715">
    <property type="component" value="Unassembled WGS sequence"/>
</dbReference>
<reference evidence="5" key="1">
    <citation type="submission" date="2021-11" db="EMBL/GenBank/DDBJ databases">
        <title>Description of novel Chryseobacterium species.</title>
        <authorList>
            <person name="Saticioglu I.B."/>
            <person name="Ay H."/>
            <person name="Altun S."/>
            <person name="Duman M."/>
        </authorList>
    </citation>
    <scope>NUCLEOTIDE SEQUENCE</scope>
    <source>
        <strain evidence="5">C-39</strain>
    </source>
</reference>
<gene>
    <name evidence="4" type="ORF">IEW27_20140</name>
    <name evidence="5" type="ORF">LNP80_02125</name>
</gene>
<dbReference type="AlphaFoldDB" id="A0A9Q3YQJ0"/>
<dbReference type="Proteomes" id="UP001107960">
    <property type="component" value="Unassembled WGS sequence"/>
</dbReference>
<evidence type="ECO:0000256" key="1">
    <source>
        <dbReference type="SAM" id="MobiDB-lite"/>
    </source>
</evidence>
<reference evidence="4" key="3">
    <citation type="submission" date="2024-05" db="EMBL/GenBank/DDBJ databases">
        <title>Description of novel Chryseobacterium sp. strain C-2.</title>
        <authorList>
            <person name="Saticioglu I.B."/>
        </authorList>
    </citation>
    <scope>NUCLEOTIDE SEQUENCE</scope>
    <source>
        <strain evidence="4">C-2</strain>
    </source>
</reference>
<name>A0A9Q3YQJ0_9FLAO</name>
<dbReference type="EMBL" id="JACXXP010000044">
    <property type="protein sequence ID" value="MBD3906900.1"/>
    <property type="molecule type" value="Genomic_DNA"/>
</dbReference>
<dbReference type="EMBL" id="JAJJML010000001">
    <property type="protein sequence ID" value="MCC9033053.1"/>
    <property type="molecule type" value="Genomic_DNA"/>
</dbReference>
<evidence type="ECO:0000313" key="4">
    <source>
        <dbReference type="EMBL" id="MBD3906900.1"/>
    </source>
</evidence>
<sequence>MSDSIEGRINDKEKVEKSKESLQDKLSDTILALDKKTKKVELVNGIDTHGNLIKTNSQKKNFSQFIRIDRGGDFFSNFFSNFISQLRDPTEFSFFKISELGAMQTAKELQEYVNKASPKELKTLEGYEIIIQNSLTHKNKKKMATKSTETESQTQQESSQYRYQPEQIDWQIMAKFGLDQEKLTKMNVLDRLLRGFKSHKLIPITINLGNAVSRMDVRLSLQTNDSGQVLINLHGIRKEPDFKMKFLGHEFSEQDKENLRNTGNMGRVVDLVNPKTNDIIPSIISKDRLTNELVALNTNYMKIPDEIKGVKLNDEQKQILSEGKPLYIEGMTSSKGDFFNASVQFNAEKRYVEFLIDPNRKLDQVQNRQQTVNEEPQKNFRGKELTDQQFEKLKEGKSVYLSGLIDQKGNTYNGYITFSKENGATEFSFQNPAKVIDQAKPDEAHKTQVAVNSEGKTNEATKNVKESLQSAQTNPANKKQAEEQQKTKQPTRSRRRKL</sequence>
<protein>
    <submittedName>
        <fullName evidence="5">DUF3945 domain-containing protein</fullName>
    </submittedName>
</protein>
<keyword evidence="6" id="KW-1185">Reference proteome</keyword>
<evidence type="ECO:0000259" key="2">
    <source>
        <dbReference type="Pfam" id="PF13101"/>
    </source>
</evidence>
<dbReference type="RefSeq" id="WP_191181271.1">
    <property type="nucleotide sequence ID" value="NZ_JACXXP010000044.1"/>
</dbReference>
<feature type="compositionally biased region" description="Basic residues" evidence="1">
    <location>
        <begin position="489"/>
        <end position="498"/>
    </location>
</feature>
<feature type="region of interest" description="Disordered" evidence="1">
    <location>
        <begin position="140"/>
        <end position="160"/>
    </location>
</feature>
<feature type="domain" description="DUF4099" evidence="3">
    <location>
        <begin position="163"/>
        <end position="243"/>
    </location>
</feature>
<organism evidence="5 7">
    <name type="scientific">Chryseobacterium muglaense</name>
    <dbReference type="NCBI Taxonomy" id="2893752"/>
    <lineage>
        <taxon>Bacteria</taxon>
        <taxon>Pseudomonadati</taxon>
        <taxon>Bacteroidota</taxon>
        <taxon>Flavobacteriia</taxon>
        <taxon>Flavobacteriales</taxon>
        <taxon>Weeksellaceae</taxon>
        <taxon>Chryseobacterium group</taxon>
        <taxon>Chryseobacterium</taxon>
    </lineage>
</organism>
<evidence type="ECO:0000313" key="7">
    <source>
        <dbReference type="Proteomes" id="UP001107960"/>
    </source>
</evidence>
<feature type="compositionally biased region" description="Low complexity" evidence="1">
    <location>
        <begin position="150"/>
        <end position="160"/>
    </location>
</feature>
<evidence type="ECO:0000313" key="6">
    <source>
        <dbReference type="Proteomes" id="UP000603715"/>
    </source>
</evidence>
<accession>A0A9Q3YQJ0</accession>
<proteinExistence type="predicted"/>
<comment type="caution">
    <text evidence="5">The sequence shown here is derived from an EMBL/GenBank/DDBJ whole genome shotgun (WGS) entry which is preliminary data.</text>
</comment>
<evidence type="ECO:0000313" key="5">
    <source>
        <dbReference type="EMBL" id="MCC9033053.1"/>
    </source>
</evidence>
<feature type="domain" description="DUF3945" evidence="2">
    <location>
        <begin position="304"/>
        <end position="356"/>
    </location>
</feature>
<reference evidence="6" key="2">
    <citation type="submission" date="2023-07" db="EMBL/GenBank/DDBJ databases">
        <title>Description of novel Chryseobacterium sp. strain C-2.</title>
        <authorList>
            <person name="Saticioglu I.B."/>
        </authorList>
    </citation>
    <scope>NUCLEOTIDE SEQUENCE [LARGE SCALE GENOMIC DNA]</scope>
    <source>
        <strain evidence="6">C-2</strain>
    </source>
</reference>
<feature type="compositionally biased region" description="Basic and acidic residues" evidence="1">
    <location>
        <begin position="456"/>
        <end position="465"/>
    </location>
</feature>
<dbReference type="Pfam" id="PF13101">
    <property type="entry name" value="DUF3945"/>
    <property type="match status" value="2"/>
</dbReference>
<feature type="domain" description="DUF3945" evidence="2">
    <location>
        <begin position="382"/>
        <end position="429"/>
    </location>
</feature>
<dbReference type="InterPro" id="IPR025343">
    <property type="entry name" value="DUF4099"/>
</dbReference>